<keyword evidence="4 6" id="KW-1133">Transmembrane helix</keyword>
<reference evidence="7 8" key="1">
    <citation type="submission" date="2015-03" db="EMBL/GenBank/DDBJ databases">
        <title>Caedibacter varicaedens, whole genome shotgun sequence.</title>
        <authorList>
            <person name="Suzuki H."/>
            <person name="Dapper A.L."/>
            <person name="Gibson A.K."/>
            <person name="Jackson C."/>
            <person name="Lee H."/>
            <person name="Pejaver V.R."/>
            <person name="Doak T."/>
            <person name="Lynch M."/>
        </authorList>
    </citation>
    <scope>NUCLEOTIDE SEQUENCE [LARGE SCALE GENOMIC DNA]</scope>
</reference>
<evidence type="ECO:0000256" key="6">
    <source>
        <dbReference type="SAM" id="Phobius"/>
    </source>
</evidence>
<feature type="transmembrane region" description="Helical" evidence="6">
    <location>
        <begin position="284"/>
        <end position="302"/>
    </location>
</feature>
<sequence>MISHFVISWYLIRNFLKWTSIVGLAIITIIMLFDLAELIRKGSSKTDVGFSILLQMLVLKTPTLLQQVLPFVILFSSILTLWALNRYQEMTVMKASGISIWQIIAPLVSVVWILGALDLTVFNPVASHMMLRYEHMDGQYFQKNIESLAISESGLWIREKKGDIQQVFQIAHIDPKMYTSQNISVFQFDLQDHFLKRIEAKTASFGDHAITLNDVWQQTPQSMPQHMSRLELSTALSIPVIQNTGAAPHSISFWNLLHVSEMLENSGLSGHKYMLRWHSLLSRWIWMGIMVILAASCSLRLIRQQRAMTIIGVGALCAFLLYILRDITHALGSAGTLPILLSAWAPVGISALLGVTALLYFEEG</sequence>
<keyword evidence="5 6" id="KW-0472">Membrane</keyword>
<feature type="transmembrane region" description="Helical" evidence="6">
    <location>
        <begin position="15"/>
        <end position="36"/>
    </location>
</feature>
<dbReference type="OrthoDB" id="9798468at2"/>
<feature type="transmembrane region" description="Helical" evidence="6">
    <location>
        <begin position="337"/>
        <end position="361"/>
    </location>
</feature>
<dbReference type="AlphaFoldDB" id="A0A0K8MDF3"/>
<organism evidence="7 8">
    <name type="scientific">Caedimonas varicaedens</name>
    <dbReference type="NCBI Taxonomy" id="1629334"/>
    <lineage>
        <taxon>Bacteria</taxon>
        <taxon>Pseudomonadati</taxon>
        <taxon>Pseudomonadota</taxon>
        <taxon>Alphaproteobacteria</taxon>
        <taxon>Holosporales</taxon>
        <taxon>Caedimonadaceae</taxon>
        <taxon>Caedimonas</taxon>
    </lineage>
</organism>
<dbReference type="Pfam" id="PF03739">
    <property type="entry name" value="LptF_LptG"/>
    <property type="match status" value="1"/>
</dbReference>
<evidence type="ECO:0000256" key="5">
    <source>
        <dbReference type="ARBA" id="ARBA00023136"/>
    </source>
</evidence>
<keyword evidence="3 6" id="KW-0812">Transmembrane</keyword>
<evidence type="ECO:0000256" key="1">
    <source>
        <dbReference type="ARBA" id="ARBA00004651"/>
    </source>
</evidence>
<name>A0A0K8MDF3_9PROT</name>
<evidence type="ECO:0000256" key="3">
    <source>
        <dbReference type="ARBA" id="ARBA00022692"/>
    </source>
</evidence>
<dbReference type="PANTHER" id="PTHR33529:SF2">
    <property type="entry name" value="LIPOPOLYSACCHARIDE EXPORT SYSTEM PERMEASE PROTEIN LPTG"/>
    <property type="match status" value="1"/>
</dbReference>
<evidence type="ECO:0000256" key="2">
    <source>
        <dbReference type="ARBA" id="ARBA00022475"/>
    </source>
</evidence>
<comment type="subcellular location">
    <subcellularLocation>
        <location evidence="1">Cell membrane</location>
        <topology evidence="1">Multi-pass membrane protein</topology>
    </subcellularLocation>
</comment>
<dbReference type="Proteomes" id="UP000036771">
    <property type="component" value="Unassembled WGS sequence"/>
</dbReference>
<dbReference type="EMBL" id="BBVC01000037">
    <property type="protein sequence ID" value="GAO98258.1"/>
    <property type="molecule type" value="Genomic_DNA"/>
</dbReference>
<accession>A0A0K8MDF3</accession>
<dbReference type="GO" id="GO:0043190">
    <property type="term" value="C:ATP-binding cassette (ABC) transporter complex"/>
    <property type="evidence" value="ECO:0007669"/>
    <property type="project" value="TreeGrafter"/>
</dbReference>
<evidence type="ECO:0000313" key="7">
    <source>
        <dbReference type="EMBL" id="GAO98258.1"/>
    </source>
</evidence>
<evidence type="ECO:0000256" key="4">
    <source>
        <dbReference type="ARBA" id="ARBA00022989"/>
    </source>
</evidence>
<protein>
    <submittedName>
        <fullName evidence="7">Putative permease YjgP/YjgQ family protein</fullName>
    </submittedName>
</protein>
<evidence type="ECO:0000313" key="8">
    <source>
        <dbReference type="Proteomes" id="UP000036771"/>
    </source>
</evidence>
<comment type="caution">
    <text evidence="7">The sequence shown here is derived from an EMBL/GenBank/DDBJ whole genome shotgun (WGS) entry which is preliminary data.</text>
</comment>
<gene>
    <name evidence="7" type="ORF">Cva_00907</name>
</gene>
<dbReference type="PANTHER" id="PTHR33529">
    <property type="entry name" value="SLR0882 PROTEIN-RELATED"/>
    <property type="match status" value="1"/>
</dbReference>
<keyword evidence="8" id="KW-1185">Reference proteome</keyword>
<feature type="transmembrane region" description="Helical" evidence="6">
    <location>
        <begin position="64"/>
        <end position="83"/>
    </location>
</feature>
<dbReference type="InterPro" id="IPR005495">
    <property type="entry name" value="LptG/LptF_permease"/>
</dbReference>
<dbReference type="GO" id="GO:0015920">
    <property type="term" value="P:lipopolysaccharide transport"/>
    <property type="evidence" value="ECO:0007669"/>
    <property type="project" value="TreeGrafter"/>
</dbReference>
<feature type="transmembrane region" description="Helical" evidence="6">
    <location>
        <begin position="308"/>
        <end position="325"/>
    </location>
</feature>
<proteinExistence type="predicted"/>
<dbReference type="STRING" id="1629334.Cva_00907"/>
<keyword evidence="2" id="KW-1003">Cell membrane</keyword>
<feature type="transmembrane region" description="Helical" evidence="6">
    <location>
        <begin position="103"/>
        <end position="126"/>
    </location>
</feature>